<accession>A0A3M8T257</accession>
<evidence type="ECO:0000313" key="2">
    <source>
        <dbReference type="EMBL" id="RNF85210.1"/>
    </source>
</evidence>
<protein>
    <submittedName>
        <fullName evidence="2">Uncharacterized protein</fullName>
    </submittedName>
</protein>
<dbReference type="AlphaFoldDB" id="A0A3M8T257"/>
<sequence length="59" mass="5999">MPCITNTTRCTLGSGSSNRSSAGRTAPSRSEPSSSISADSSTALRAAPWTGSSSAMMSW</sequence>
<evidence type="ECO:0000256" key="1">
    <source>
        <dbReference type="SAM" id="MobiDB-lite"/>
    </source>
</evidence>
<comment type="caution">
    <text evidence="2">The sequence shown here is derived from an EMBL/GenBank/DDBJ whole genome shotgun (WGS) entry which is preliminary data.</text>
</comment>
<dbReference type="EMBL" id="RIBS01000002">
    <property type="protein sequence ID" value="RNF85210.1"/>
    <property type="molecule type" value="Genomic_DNA"/>
</dbReference>
<gene>
    <name evidence="2" type="ORF">EER27_05410</name>
</gene>
<name>A0A3M8T257_9GAMM</name>
<dbReference type="Proteomes" id="UP000267049">
    <property type="component" value="Unassembled WGS sequence"/>
</dbReference>
<feature type="region of interest" description="Disordered" evidence="1">
    <location>
        <begin position="1"/>
        <end position="59"/>
    </location>
</feature>
<keyword evidence="3" id="KW-1185">Reference proteome</keyword>
<feature type="compositionally biased region" description="Low complexity" evidence="1">
    <location>
        <begin position="13"/>
        <end position="41"/>
    </location>
</feature>
<reference evidence="2 3" key="1">
    <citation type="submission" date="2018-11" db="EMBL/GenBank/DDBJ databases">
        <title>Lysobacter cryohumiis sp. nov., isolated from soil in the Tianshan Mountains, Xinjiang, China.</title>
        <authorList>
            <person name="Luo Y."/>
            <person name="Sheng H."/>
        </authorList>
    </citation>
    <scope>NUCLEOTIDE SEQUENCE [LARGE SCALE GENOMIC DNA]</scope>
    <source>
        <strain evidence="2 3">ZS60</strain>
    </source>
</reference>
<feature type="compositionally biased region" description="Polar residues" evidence="1">
    <location>
        <begin position="50"/>
        <end position="59"/>
    </location>
</feature>
<evidence type="ECO:0000313" key="3">
    <source>
        <dbReference type="Proteomes" id="UP000267049"/>
    </source>
</evidence>
<organism evidence="2 3">
    <name type="scientific">Montanilutibacter psychrotolerans</name>
    <dbReference type="NCBI Taxonomy" id="1327343"/>
    <lineage>
        <taxon>Bacteria</taxon>
        <taxon>Pseudomonadati</taxon>
        <taxon>Pseudomonadota</taxon>
        <taxon>Gammaproteobacteria</taxon>
        <taxon>Lysobacterales</taxon>
        <taxon>Lysobacteraceae</taxon>
        <taxon>Montanilutibacter</taxon>
    </lineage>
</organism>
<feature type="compositionally biased region" description="Polar residues" evidence="1">
    <location>
        <begin position="1"/>
        <end position="11"/>
    </location>
</feature>
<proteinExistence type="predicted"/>